<dbReference type="Proteomes" id="UP000674318">
    <property type="component" value="Chromosome 32"/>
</dbReference>
<feature type="compositionally biased region" description="Low complexity" evidence="1">
    <location>
        <begin position="121"/>
        <end position="141"/>
    </location>
</feature>
<feature type="region of interest" description="Disordered" evidence="1">
    <location>
        <begin position="121"/>
        <end position="150"/>
    </location>
</feature>
<evidence type="ECO:0000313" key="3">
    <source>
        <dbReference type="Proteomes" id="UP000674318"/>
    </source>
</evidence>
<evidence type="ECO:0000313" key="2">
    <source>
        <dbReference type="EMBL" id="KAG5496259.1"/>
    </source>
</evidence>
<dbReference type="RefSeq" id="XP_067754742.1">
    <property type="nucleotide sequence ID" value="XM_067898585.1"/>
</dbReference>
<evidence type="ECO:0000256" key="1">
    <source>
        <dbReference type="SAM" id="MobiDB-lite"/>
    </source>
</evidence>
<protein>
    <submittedName>
        <fullName evidence="2">Uncharacterized protein</fullName>
    </submittedName>
</protein>
<feature type="compositionally biased region" description="Low complexity" evidence="1">
    <location>
        <begin position="79"/>
        <end position="90"/>
    </location>
</feature>
<reference evidence="2 3" key="1">
    <citation type="submission" date="2021-02" db="EMBL/GenBank/DDBJ databases">
        <title>Porcisia hertigi Genome sequencing and assembly.</title>
        <authorList>
            <person name="Almutairi H."/>
            <person name="Gatherer D."/>
        </authorList>
    </citation>
    <scope>NUCLEOTIDE SEQUENCE [LARGE SCALE GENOMIC DNA]</scope>
    <source>
        <strain evidence="2 3">C119</strain>
    </source>
</reference>
<dbReference type="OrthoDB" id="267566at2759"/>
<dbReference type="KEGG" id="phet:94288662"/>
<organism evidence="2 3">
    <name type="scientific">Porcisia hertigi</name>
    <dbReference type="NCBI Taxonomy" id="2761500"/>
    <lineage>
        <taxon>Eukaryota</taxon>
        <taxon>Discoba</taxon>
        <taxon>Euglenozoa</taxon>
        <taxon>Kinetoplastea</taxon>
        <taxon>Metakinetoplastina</taxon>
        <taxon>Trypanosomatida</taxon>
        <taxon>Trypanosomatidae</taxon>
        <taxon>Leishmaniinae</taxon>
        <taxon>Porcisia</taxon>
    </lineage>
</organism>
<keyword evidence="3" id="KW-1185">Reference proteome</keyword>
<accession>A0A836HNW6</accession>
<gene>
    <name evidence="2" type="ORF">JKF63_02560</name>
</gene>
<dbReference type="AlphaFoldDB" id="A0A836HNW6"/>
<dbReference type="EMBL" id="JAFJZO010000032">
    <property type="protein sequence ID" value="KAG5496259.1"/>
    <property type="molecule type" value="Genomic_DNA"/>
</dbReference>
<comment type="caution">
    <text evidence="2">The sequence shown here is derived from an EMBL/GenBank/DDBJ whole genome shotgun (WGS) entry which is preliminary data.</text>
</comment>
<sequence length="150" mass="16910">MPKKHRVKRQNYVAHLRNVEKERDTYLEKRRAHKRSREVPNEELMDSVHNVMEGCVVKKRRTEAHVSKAVSAMNEEKTTTCTPAFPTTTTAPKSFATAEATMGKRDFFSAKPFKQLVRASAPSSQAADAASSDMSATVSASKKTLKRRHY</sequence>
<name>A0A836HNW6_9TRYP</name>
<dbReference type="GeneID" id="94288662"/>
<proteinExistence type="predicted"/>
<feature type="region of interest" description="Disordered" evidence="1">
    <location>
        <begin position="68"/>
        <end position="90"/>
    </location>
</feature>